<dbReference type="AlphaFoldDB" id="A0A7H1MD37"/>
<gene>
    <name evidence="2" type="ORF">H7A79_1124</name>
</gene>
<keyword evidence="3" id="KW-1185">Reference proteome</keyword>
<dbReference type="EMBL" id="CP060414">
    <property type="protein sequence ID" value="QNT59552.1"/>
    <property type="molecule type" value="Genomic_DNA"/>
</dbReference>
<accession>A0A7H1MD37</accession>
<name>A0A7H1MD37_9NEIS</name>
<dbReference type="KEGG" id="nmus:H7A79_1124"/>
<evidence type="ECO:0000313" key="3">
    <source>
        <dbReference type="Proteomes" id="UP000516412"/>
    </source>
</evidence>
<dbReference type="Proteomes" id="UP000516412">
    <property type="component" value="Chromosome"/>
</dbReference>
<proteinExistence type="predicted"/>
<sequence length="69" mass="7635">MFGKIKQYALAALAWALGKKPSESDVKALQVLDTPSYLRHTGKGRNKQPHRFSSVAAAKRAARKRKNKG</sequence>
<feature type="region of interest" description="Disordered" evidence="1">
    <location>
        <begin position="38"/>
        <end position="69"/>
    </location>
</feature>
<feature type="compositionally biased region" description="Basic residues" evidence="1">
    <location>
        <begin position="60"/>
        <end position="69"/>
    </location>
</feature>
<protein>
    <submittedName>
        <fullName evidence="2">Uncharacterized protein</fullName>
    </submittedName>
</protein>
<organism evidence="2 3">
    <name type="scientific">Neisseria musculi</name>
    <dbReference type="NCBI Taxonomy" id="1815583"/>
    <lineage>
        <taxon>Bacteria</taxon>
        <taxon>Pseudomonadati</taxon>
        <taxon>Pseudomonadota</taxon>
        <taxon>Betaproteobacteria</taxon>
        <taxon>Neisseriales</taxon>
        <taxon>Neisseriaceae</taxon>
        <taxon>Neisseria</taxon>
    </lineage>
</organism>
<feature type="compositionally biased region" description="Basic residues" evidence="1">
    <location>
        <begin position="40"/>
        <end position="50"/>
    </location>
</feature>
<reference evidence="2" key="1">
    <citation type="submission" date="2024-06" db="EMBL/GenBank/DDBJ databases">
        <title>Complete Genome Sequence of mouse commensal type strain Neisseria musculi.</title>
        <authorList>
            <person name="Thapa E."/>
            <person name="Aluvathingal J."/>
            <person name="Nadendla S."/>
            <person name="Mehta A."/>
            <person name="Tettelin H."/>
            <person name="Weyand N.J."/>
        </authorList>
    </citation>
    <scope>NUCLEOTIDE SEQUENCE</scope>
    <source>
        <strain evidence="2">NW831</strain>
    </source>
</reference>
<evidence type="ECO:0000313" key="2">
    <source>
        <dbReference type="EMBL" id="QNT59552.1"/>
    </source>
</evidence>
<dbReference type="RefSeq" id="WP_187001381.1">
    <property type="nucleotide sequence ID" value="NZ_CP060414.2"/>
</dbReference>
<evidence type="ECO:0000256" key="1">
    <source>
        <dbReference type="SAM" id="MobiDB-lite"/>
    </source>
</evidence>